<keyword evidence="4 5" id="KW-0067">ATP-binding</keyword>
<dbReference type="InterPro" id="IPR008271">
    <property type="entry name" value="Ser/Thr_kinase_AS"/>
</dbReference>
<dbReference type="CDD" id="cd14014">
    <property type="entry name" value="STKc_PknB_like"/>
    <property type="match status" value="1"/>
</dbReference>
<protein>
    <submittedName>
        <fullName evidence="8">Serine/threonine protein kinase PrkC, regulator of stationary phase</fullName>
    </submittedName>
</protein>
<evidence type="ECO:0000313" key="8">
    <source>
        <dbReference type="EMBL" id="OWK36829.1"/>
    </source>
</evidence>
<dbReference type="SUPFAM" id="SSF56112">
    <property type="entry name" value="Protein kinase-like (PK-like)"/>
    <property type="match status" value="1"/>
</dbReference>
<dbReference type="OrthoDB" id="6111975at2"/>
<evidence type="ECO:0000256" key="2">
    <source>
        <dbReference type="ARBA" id="ARBA00022741"/>
    </source>
</evidence>
<gene>
    <name evidence="8" type="ORF">FRUB_09392</name>
</gene>
<evidence type="ECO:0000256" key="5">
    <source>
        <dbReference type="PROSITE-ProRule" id="PRU10141"/>
    </source>
</evidence>
<evidence type="ECO:0000259" key="7">
    <source>
        <dbReference type="PROSITE" id="PS50011"/>
    </source>
</evidence>
<keyword evidence="1" id="KW-0808">Transferase</keyword>
<evidence type="ECO:0000256" key="4">
    <source>
        <dbReference type="ARBA" id="ARBA00022840"/>
    </source>
</evidence>
<sequence>MNSAVSELANRVDAFEDARARDPNADIATFLPSPDHPDYVAIAAELIRVDLDYGWTGNHPRPLAEYQRRFPVAFRVKAVLEGVAYEEYRLRRRAGQRVSADEYRVAYGVDVSRWPAGPVNDASESGTQQFVIEPVVAGDRAPVAERTPIALTPPPRHRENDAAPEIGDEFLGFHLIEELGRGAFGRVYLARQGALAGRPVAVKIARDIFDESQTLAQLQHTNIVPIYSFHRAGPLQAVCMPYFGRTTLARVVKHLSNRPSLPSSGRELKSTVNLAPASTKNGAESDLSASSARTDSVRISVTSAGGDADVPAADVSEVWSRLDGLTYVDAVLWMGGQLADGLGHAHDRGILHRDLKPANVLLTDEGRPMLLDFNLAENIKNRDPAERAVMGGTLPYMAPEQIDVFRARSGTIDGRADLFALGVILFELLTGRHPYPARSGPAPRVMSEMLADRRQPPSVPGVQPGRAAGRGSHRPQVPRPPNQPTGISRPRNSAKT</sequence>
<dbReference type="PANTHER" id="PTHR43289:SF34">
    <property type="entry name" value="SERINE_THREONINE-PROTEIN KINASE YBDM-RELATED"/>
    <property type="match status" value="1"/>
</dbReference>
<feature type="compositionally biased region" description="Polar residues" evidence="6">
    <location>
        <begin position="484"/>
        <end position="496"/>
    </location>
</feature>
<organism evidence="8 9">
    <name type="scientific">Fimbriiglobus ruber</name>
    <dbReference type="NCBI Taxonomy" id="1908690"/>
    <lineage>
        <taxon>Bacteria</taxon>
        <taxon>Pseudomonadati</taxon>
        <taxon>Planctomycetota</taxon>
        <taxon>Planctomycetia</taxon>
        <taxon>Gemmatales</taxon>
        <taxon>Gemmataceae</taxon>
        <taxon>Fimbriiglobus</taxon>
    </lineage>
</organism>
<evidence type="ECO:0000256" key="6">
    <source>
        <dbReference type="SAM" id="MobiDB-lite"/>
    </source>
</evidence>
<name>A0A225DI10_9BACT</name>
<evidence type="ECO:0000256" key="3">
    <source>
        <dbReference type="ARBA" id="ARBA00022777"/>
    </source>
</evidence>
<dbReference type="Pfam" id="PF00069">
    <property type="entry name" value="Pkinase"/>
    <property type="match status" value="1"/>
</dbReference>
<feature type="compositionally biased region" description="Polar residues" evidence="6">
    <location>
        <begin position="270"/>
        <end position="290"/>
    </location>
</feature>
<feature type="binding site" evidence="5">
    <location>
        <position position="203"/>
    </location>
    <ligand>
        <name>ATP</name>
        <dbReference type="ChEBI" id="CHEBI:30616"/>
    </ligand>
</feature>
<dbReference type="AlphaFoldDB" id="A0A225DI10"/>
<dbReference type="InterPro" id="IPR011009">
    <property type="entry name" value="Kinase-like_dom_sf"/>
</dbReference>
<dbReference type="GO" id="GO:0005524">
    <property type="term" value="F:ATP binding"/>
    <property type="evidence" value="ECO:0007669"/>
    <property type="project" value="UniProtKB-UniRule"/>
</dbReference>
<dbReference type="PROSITE" id="PS00108">
    <property type="entry name" value="PROTEIN_KINASE_ST"/>
    <property type="match status" value="1"/>
</dbReference>
<dbReference type="Proteomes" id="UP000214646">
    <property type="component" value="Unassembled WGS sequence"/>
</dbReference>
<keyword evidence="9" id="KW-1185">Reference proteome</keyword>
<feature type="domain" description="Protein kinase" evidence="7">
    <location>
        <begin position="173"/>
        <end position="496"/>
    </location>
</feature>
<dbReference type="RefSeq" id="WP_088259772.1">
    <property type="nucleotide sequence ID" value="NZ_NIDE01000017.1"/>
</dbReference>
<keyword evidence="2 5" id="KW-0547">Nucleotide-binding</keyword>
<dbReference type="PANTHER" id="PTHR43289">
    <property type="entry name" value="MITOGEN-ACTIVATED PROTEIN KINASE KINASE KINASE 20-RELATED"/>
    <property type="match status" value="1"/>
</dbReference>
<dbReference type="EMBL" id="NIDE01000017">
    <property type="protein sequence ID" value="OWK36829.1"/>
    <property type="molecule type" value="Genomic_DNA"/>
</dbReference>
<keyword evidence="3 8" id="KW-0418">Kinase</keyword>
<accession>A0A225DI10</accession>
<evidence type="ECO:0000313" key="9">
    <source>
        <dbReference type="Proteomes" id="UP000214646"/>
    </source>
</evidence>
<feature type="region of interest" description="Disordered" evidence="6">
    <location>
        <begin position="258"/>
        <end position="290"/>
    </location>
</feature>
<feature type="region of interest" description="Disordered" evidence="6">
    <location>
        <begin position="448"/>
        <end position="496"/>
    </location>
</feature>
<comment type="caution">
    <text evidence="8">The sequence shown here is derived from an EMBL/GenBank/DDBJ whole genome shotgun (WGS) entry which is preliminary data.</text>
</comment>
<dbReference type="InterPro" id="IPR017441">
    <property type="entry name" value="Protein_kinase_ATP_BS"/>
</dbReference>
<proteinExistence type="predicted"/>
<dbReference type="GO" id="GO:0004674">
    <property type="term" value="F:protein serine/threonine kinase activity"/>
    <property type="evidence" value="ECO:0007669"/>
    <property type="project" value="UniProtKB-KW"/>
</dbReference>
<dbReference type="SMART" id="SM00220">
    <property type="entry name" value="S_TKc"/>
    <property type="match status" value="1"/>
</dbReference>
<reference evidence="9" key="1">
    <citation type="submission" date="2017-06" db="EMBL/GenBank/DDBJ databases">
        <title>Genome analysis of Fimbriiglobus ruber SP5, the first member of the order Planctomycetales with confirmed chitinolytic capability.</title>
        <authorList>
            <person name="Ravin N.V."/>
            <person name="Rakitin A.L."/>
            <person name="Ivanova A.A."/>
            <person name="Beletsky A.V."/>
            <person name="Kulichevskaya I.S."/>
            <person name="Mardanov A.V."/>
            <person name="Dedysh S.N."/>
        </authorList>
    </citation>
    <scope>NUCLEOTIDE SEQUENCE [LARGE SCALE GENOMIC DNA]</scope>
    <source>
        <strain evidence="9">SP5</strain>
    </source>
</reference>
<keyword evidence="8" id="KW-0723">Serine/threonine-protein kinase</keyword>
<dbReference type="PROSITE" id="PS50011">
    <property type="entry name" value="PROTEIN_KINASE_DOM"/>
    <property type="match status" value="1"/>
</dbReference>
<evidence type="ECO:0000256" key="1">
    <source>
        <dbReference type="ARBA" id="ARBA00022679"/>
    </source>
</evidence>
<dbReference type="PROSITE" id="PS00107">
    <property type="entry name" value="PROTEIN_KINASE_ATP"/>
    <property type="match status" value="1"/>
</dbReference>
<dbReference type="InterPro" id="IPR000719">
    <property type="entry name" value="Prot_kinase_dom"/>
</dbReference>
<dbReference type="Gene3D" id="1.10.510.10">
    <property type="entry name" value="Transferase(Phosphotransferase) domain 1"/>
    <property type="match status" value="2"/>
</dbReference>